<comment type="catalytic activity">
    <reaction evidence="9">
        <text>L-seryl-[protein] + ATP = O-phospho-L-seryl-[protein] + ADP + H(+)</text>
        <dbReference type="Rhea" id="RHEA:17989"/>
        <dbReference type="Rhea" id="RHEA-COMP:9863"/>
        <dbReference type="Rhea" id="RHEA-COMP:11604"/>
        <dbReference type="ChEBI" id="CHEBI:15378"/>
        <dbReference type="ChEBI" id="CHEBI:29999"/>
        <dbReference type="ChEBI" id="CHEBI:30616"/>
        <dbReference type="ChEBI" id="CHEBI:83421"/>
        <dbReference type="ChEBI" id="CHEBI:456216"/>
        <dbReference type="EC" id="2.7.11.1"/>
    </reaction>
</comment>
<dbReference type="SUPFAM" id="SSF56112">
    <property type="entry name" value="Protein kinase-like (PK-like)"/>
    <property type="match status" value="1"/>
</dbReference>
<evidence type="ECO:0000259" key="13">
    <source>
        <dbReference type="PROSITE" id="PS51285"/>
    </source>
</evidence>
<evidence type="ECO:0000256" key="4">
    <source>
        <dbReference type="ARBA" id="ARBA00022679"/>
    </source>
</evidence>
<evidence type="ECO:0000256" key="11">
    <source>
        <dbReference type="SAM" id="MobiDB-lite"/>
    </source>
</evidence>
<keyword evidence="3" id="KW-0597">Phosphoprotein</keyword>
<evidence type="ECO:0000256" key="3">
    <source>
        <dbReference type="ARBA" id="ARBA00022553"/>
    </source>
</evidence>
<comment type="catalytic activity">
    <reaction evidence="8">
        <text>L-threonyl-[protein] + ATP = O-phospho-L-threonyl-[protein] + ADP + H(+)</text>
        <dbReference type="Rhea" id="RHEA:46608"/>
        <dbReference type="Rhea" id="RHEA-COMP:11060"/>
        <dbReference type="Rhea" id="RHEA-COMP:11605"/>
        <dbReference type="ChEBI" id="CHEBI:15378"/>
        <dbReference type="ChEBI" id="CHEBI:30013"/>
        <dbReference type="ChEBI" id="CHEBI:30616"/>
        <dbReference type="ChEBI" id="CHEBI:61977"/>
        <dbReference type="ChEBI" id="CHEBI:456216"/>
        <dbReference type="EC" id="2.7.11.1"/>
    </reaction>
</comment>
<dbReference type="InterPro" id="IPR050236">
    <property type="entry name" value="Ser_Thr_kinase_AGC"/>
</dbReference>
<evidence type="ECO:0000259" key="12">
    <source>
        <dbReference type="PROSITE" id="PS50011"/>
    </source>
</evidence>
<keyword evidence="6 14" id="KW-0418">Kinase</keyword>
<evidence type="ECO:0000256" key="1">
    <source>
        <dbReference type="ARBA" id="ARBA00012513"/>
    </source>
</evidence>
<dbReference type="GO" id="GO:0035556">
    <property type="term" value="P:intracellular signal transduction"/>
    <property type="evidence" value="ECO:0007669"/>
    <property type="project" value="TreeGrafter"/>
</dbReference>
<dbReference type="FunFam" id="3.30.200.20:FF:000109">
    <property type="entry name" value="Non-specific serine/threonine protein kinase"/>
    <property type="match status" value="1"/>
</dbReference>
<evidence type="ECO:0000256" key="7">
    <source>
        <dbReference type="ARBA" id="ARBA00022840"/>
    </source>
</evidence>
<dbReference type="PROSITE" id="PS51285">
    <property type="entry name" value="AGC_KINASE_CTER"/>
    <property type="match status" value="1"/>
</dbReference>
<organism evidence="14">
    <name type="scientific">Talaromyces marneffei PM1</name>
    <dbReference type="NCBI Taxonomy" id="1077442"/>
    <lineage>
        <taxon>Eukaryota</taxon>
        <taxon>Fungi</taxon>
        <taxon>Dikarya</taxon>
        <taxon>Ascomycota</taxon>
        <taxon>Pezizomycotina</taxon>
        <taxon>Eurotiomycetes</taxon>
        <taxon>Eurotiomycetidae</taxon>
        <taxon>Eurotiales</taxon>
        <taxon>Trichocomaceae</taxon>
        <taxon>Talaromyces</taxon>
        <taxon>Talaromyces sect. Talaromyces</taxon>
    </lineage>
</organism>
<evidence type="ECO:0000256" key="5">
    <source>
        <dbReference type="ARBA" id="ARBA00022741"/>
    </source>
</evidence>
<evidence type="ECO:0000256" key="2">
    <source>
        <dbReference type="ARBA" id="ARBA00022527"/>
    </source>
</evidence>
<feature type="domain" description="Protein kinase" evidence="12">
    <location>
        <begin position="268"/>
        <end position="498"/>
    </location>
</feature>
<evidence type="ECO:0000313" key="14">
    <source>
        <dbReference type="EMBL" id="KFX46202.1"/>
    </source>
</evidence>
<comment type="caution">
    <text evidence="14">The sequence shown here is derived from an EMBL/GenBank/DDBJ whole genome shotgun (WGS) entry which is preliminary data.</text>
</comment>
<accession>A0A093V0Y7</accession>
<dbReference type="PANTHER" id="PTHR24356:SF417">
    <property type="entry name" value="CELL CYCLE PROTEIN KINASE DBF2-RELATED"/>
    <property type="match status" value="1"/>
</dbReference>
<dbReference type="InterPro" id="IPR017892">
    <property type="entry name" value="Pkinase_C"/>
</dbReference>
<feature type="compositionally biased region" description="Polar residues" evidence="11">
    <location>
        <begin position="31"/>
        <end position="63"/>
    </location>
</feature>
<name>A0A093V0Y7_TALMA</name>
<dbReference type="InterPro" id="IPR017441">
    <property type="entry name" value="Protein_kinase_ATP_BS"/>
</dbReference>
<reference key="1">
    <citation type="journal article" date="2014" name="PLoS Genet.">
        <title>Signature Gene Expression Reveals Novel Clues to the Molecular Mechanisms of Dimorphic Transition in Penicillium marneffei.</title>
        <authorList>
            <person name="Yang E."/>
            <person name="Wang G."/>
            <person name="Cai J."/>
            <person name="Woo P.C."/>
            <person name="Lau S.K."/>
            <person name="Yuen K.-Y."/>
            <person name="Chow W.-N."/>
            <person name="Lin X."/>
        </authorList>
    </citation>
    <scope>NUCLEOTIDE SEQUENCE [LARGE SCALE GENOMIC DNA]</scope>
    <source>
        <strain>PM1</strain>
    </source>
</reference>
<evidence type="ECO:0000256" key="6">
    <source>
        <dbReference type="ARBA" id="ARBA00022777"/>
    </source>
</evidence>
<keyword evidence="7 10" id="KW-0067">ATP-binding</keyword>
<keyword evidence="2" id="KW-0723">Serine/threonine-protein kinase</keyword>
<dbReference type="EC" id="2.7.11.1" evidence="1"/>
<feature type="compositionally biased region" description="Polar residues" evidence="11">
    <location>
        <begin position="84"/>
        <end position="98"/>
    </location>
</feature>
<dbReference type="GO" id="GO:0005524">
    <property type="term" value="F:ATP binding"/>
    <property type="evidence" value="ECO:0007669"/>
    <property type="project" value="UniProtKB-UniRule"/>
</dbReference>
<dbReference type="PROSITE" id="PS00107">
    <property type="entry name" value="PROTEIN_KINASE_ATP"/>
    <property type="match status" value="1"/>
</dbReference>
<dbReference type="EMBL" id="JPOX01000020">
    <property type="protein sequence ID" value="KFX46202.1"/>
    <property type="molecule type" value="Genomic_DNA"/>
</dbReference>
<dbReference type="Gene3D" id="3.30.200.20">
    <property type="entry name" value="Phosphorylase Kinase, domain 1"/>
    <property type="match status" value="1"/>
</dbReference>
<dbReference type="PANTHER" id="PTHR24356">
    <property type="entry name" value="SERINE/THREONINE-PROTEIN KINASE"/>
    <property type="match status" value="1"/>
</dbReference>
<feature type="domain" description="AGC-kinase C-terminal" evidence="13">
    <location>
        <begin position="499"/>
        <end position="578"/>
    </location>
</feature>
<keyword evidence="4" id="KW-0808">Transferase</keyword>
<reference evidence="14" key="2">
    <citation type="journal article" date="2014" name="PLoS Genet.">
        <title>Signature gene expression reveals novel clues to the molecular mechanisms of dimorphic transition in Penicillium marneffei.</title>
        <authorList>
            <person name="Yang E."/>
            <person name="Wang G."/>
            <person name="Cai J."/>
            <person name="Woo P.C."/>
            <person name="Lau S.K."/>
            <person name="Yuen K.-Y."/>
            <person name="Chow W.-N."/>
            <person name="Lin X."/>
        </authorList>
    </citation>
    <scope>NUCLEOTIDE SEQUENCE</scope>
    <source>
        <strain evidence="14">PM1</strain>
    </source>
</reference>
<proteinExistence type="predicted"/>
<feature type="region of interest" description="Disordered" evidence="11">
    <location>
        <begin position="120"/>
        <end position="144"/>
    </location>
</feature>
<feature type="region of interest" description="Disordered" evidence="11">
    <location>
        <begin position="1"/>
        <end position="104"/>
    </location>
</feature>
<feature type="binding site" evidence="10">
    <location>
        <position position="297"/>
    </location>
    <ligand>
        <name>ATP</name>
        <dbReference type="ChEBI" id="CHEBI:30616"/>
    </ligand>
</feature>
<dbReference type="GO" id="GO:0004674">
    <property type="term" value="F:protein serine/threonine kinase activity"/>
    <property type="evidence" value="ECO:0007669"/>
    <property type="project" value="UniProtKB-KW"/>
</dbReference>
<dbReference type="SMART" id="SM00133">
    <property type="entry name" value="S_TK_X"/>
    <property type="match status" value="1"/>
</dbReference>
<evidence type="ECO:0000256" key="9">
    <source>
        <dbReference type="ARBA" id="ARBA00048679"/>
    </source>
</evidence>
<gene>
    <name evidence="14" type="ORF">GQ26_0201530</name>
</gene>
<protein>
    <recommendedName>
        <fullName evidence="1">non-specific serine/threonine protein kinase</fullName>
        <ecNumber evidence="1">2.7.11.1</ecNumber>
    </recommendedName>
</protein>
<dbReference type="Gene3D" id="1.10.510.10">
    <property type="entry name" value="Transferase(Phosphotransferase) domain 1"/>
    <property type="match status" value="1"/>
</dbReference>
<dbReference type="InterPro" id="IPR000961">
    <property type="entry name" value="AGC-kinase_C"/>
</dbReference>
<sequence length="744" mass="84353">MAGSNFASGSGSPTRPSALQLPIPPPLLHTRASQENYDRPSTPTHSQNEFTSPVQTPTGSPSKNRMPPGALNLPGVFEKAMKLTPSSPTKSGFSTPSSPGKGLSVLEDFNGSVIHQEAYQQVPGSPTRRSNKENAPPNVPRLGKELGLNANSAAVSRMEQYQQRDNMDSVRRAQNQTMRGLTPEELEKLQTPKVKRLANVTQLYFLDHYFDILSYVHNRQTRYNQFKAAYPAPPETPAEEYEPALQKYLGRERANLRKRRTRLRHGDFHILTQVGQGGYGQVYLAQKKDTREVCALKIMSKKLLFKLDEIRHILTERDILTAAKSDWLVKLLYAFQDDQQIYLAMEYVPGGDFRTLLNNTGIESMRIKLEEVGNTSVPFGRPMEQRTAAERREGYRSLREREVNYANSIVGSPDYMAPEVLKGCMLFEALAGYPPFAGATVDETWQNLKRWQKVLRKPQYEDPNYFLSRRTWDLITRLVAAKETRFKNIQQIHEHEYFAEVDFNKLRERMAPFVPELDSETDAGYFDDFSNEADMAKYKEVHDKQRQLEEMADRDEKMSKGLFVGFTFRIKSTDAFASLVSLFLLSYFIPVFKALNMASPEANMVHFQDMELQLQLQLQTQPEDTNSHLANHRDARLSKAMTSATTNIDNSTAIPRLYGSPPPFDFTTANDAIIRHGVPDYNSSHSTINLQGASDSTSEVNDALQELSTCINQVINNNDKNSETKGANSRYRSARKQVDIRSML</sequence>
<feature type="compositionally biased region" description="Polar residues" evidence="11">
    <location>
        <begin position="1"/>
        <end position="17"/>
    </location>
</feature>
<dbReference type="FunFam" id="1.10.510.10:FF:000319">
    <property type="entry name" value="Non-specific serine/threonine protein kinase"/>
    <property type="match status" value="1"/>
</dbReference>
<dbReference type="HOGENOM" id="CLU_000288_67_4_1"/>
<evidence type="ECO:0000256" key="8">
    <source>
        <dbReference type="ARBA" id="ARBA00047899"/>
    </source>
</evidence>
<dbReference type="AlphaFoldDB" id="A0A093V0Y7"/>
<dbReference type="PROSITE" id="PS50011">
    <property type="entry name" value="PROTEIN_KINASE_DOM"/>
    <property type="match status" value="1"/>
</dbReference>
<dbReference type="InterPro" id="IPR000719">
    <property type="entry name" value="Prot_kinase_dom"/>
</dbReference>
<feature type="compositionally biased region" description="Polar residues" evidence="11">
    <location>
        <begin position="718"/>
        <end position="731"/>
    </location>
</feature>
<keyword evidence="5 10" id="KW-0547">Nucleotide-binding</keyword>
<dbReference type="Pfam" id="PF00433">
    <property type="entry name" value="Pkinase_C"/>
    <property type="match status" value="1"/>
</dbReference>
<evidence type="ECO:0000256" key="10">
    <source>
        <dbReference type="PROSITE-ProRule" id="PRU10141"/>
    </source>
</evidence>
<dbReference type="Pfam" id="PF00069">
    <property type="entry name" value="Pkinase"/>
    <property type="match status" value="1"/>
</dbReference>
<dbReference type="InterPro" id="IPR011009">
    <property type="entry name" value="Kinase-like_dom_sf"/>
</dbReference>
<feature type="region of interest" description="Disordered" evidence="11">
    <location>
        <begin position="718"/>
        <end position="744"/>
    </location>
</feature>
<dbReference type="GO" id="GO:0005816">
    <property type="term" value="C:spindle pole body"/>
    <property type="evidence" value="ECO:0007669"/>
    <property type="project" value="TreeGrafter"/>
</dbReference>